<keyword evidence="3" id="KW-0524">Neurogenesis</keyword>
<dbReference type="InterPro" id="IPR011598">
    <property type="entry name" value="bHLH_dom"/>
</dbReference>
<evidence type="ECO:0000256" key="2">
    <source>
        <dbReference type="ARBA" id="ARBA00011571"/>
    </source>
</evidence>
<dbReference type="Gene3D" id="4.10.280.10">
    <property type="entry name" value="Helix-loop-helix DNA-binding domain"/>
    <property type="match status" value="1"/>
</dbReference>
<dbReference type="AlphaFoldDB" id="A0A9Q0DUG0"/>
<dbReference type="SUPFAM" id="SSF47459">
    <property type="entry name" value="HLH, helix-loop-helix DNA-binding domain"/>
    <property type="match status" value="1"/>
</dbReference>
<feature type="compositionally biased region" description="Low complexity" evidence="6">
    <location>
        <begin position="220"/>
        <end position="238"/>
    </location>
</feature>
<dbReference type="GO" id="GO:0000981">
    <property type="term" value="F:DNA-binding transcription factor activity, RNA polymerase II-specific"/>
    <property type="evidence" value="ECO:0007669"/>
    <property type="project" value="TreeGrafter"/>
</dbReference>
<dbReference type="GO" id="GO:0046983">
    <property type="term" value="F:protein dimerization activity"/>
    <property type="evidence" value="ECO:0007669"/>
    <property type="project" value="InterPro"/>
</dbReference>
<comment type="caution">
    <text evidence="8">The sequence shown here is derived from an EMBL/GenBank/DDBJ whole genome shotgun (WGS) entry which is preliminary data.</text>
</comment>
<feature type="region of interest" description="Disordered" evidence="6">
    <location>
        <begin position="29"/>
        <end position="49"/>
    </location>
</feature>
<feature type="compositionally biased region" description="Polar residues" evidence="6">
    <location>
        <begin position="239"/>
        <end position="248"/>
    </location>
</feature>
<dbReference type="FunFam" id="4.10.280.10:FF:000029">
    <property type="entry name" value="Achaete-scute family bHLH transcription factor 1"/>
    <property type="match status" value="1"/>
</dbReference>
<name>A0A9Q0DUG0_9TELE</name>
<evidence type="ECO:0000256" key="3">
    <source>
        <dbReference type="ARBA" id="ARBA00022902"/>
    </source>
</evidence>
<evidence type="ECO:0000256" key="5">
    <source>
        <dbReference type="ARBA" id="ARBA00023242"/>
    </source>
</evidence>
<reference evidence="8" key="1">
    <citation type="submission" date="2022-07" db="EMBL/GenBank/DDBJ databases">
        <title>Chromosome-level genome of Muraenolepis orangiensis.</title>
        <authorList>
            <person name="Kim J."/>
        </authorList>
    </citation>
    <scope>NUCLEOTIDE SEQUENCE</scope>
    <source>
        <strain evidence="8">KU_S4_2022</strain>
        <tissue evidence="8">Muscle</tissue>
    </source>
</reference>
<organism evidence="8 9">
    <name type="scientific">Muraenolepis orangiensis</name>
    <name type="common">Patagonian moray cod</name>
    <dbReference type="NCBI Taxonomy" id="630683"/>
    <lineage>
        <taxon>Eukaryota</taxon>
        <taxon>Metazoa</taxon>
        <taxon>Chordata</taxon>
        <taxon>Craniata</taxon>
        <taxon>Vertebrata</taxon>
        <taxon>Euteleostomi</taxon>
        <taxon>Actinopterygii</taxon>
        <taxon>Neopterygii</taxon>
        <taxon>Teleostei</taxon>
        <taxon>Neoteleostei</taxon>
        <taxon>Acanthomorphata</taxon>
        <taxon>Zeiogadaria</taxon>
        <taxon>Gadariae</taxon>
        <taxon>Gadiformes</taxon>
        <taxon>Muraenolepidoidei</taxon>
        <taxon>Muraenolepididae</taxon>
        <taxon>Muraenolepis</taxon>
    </lineage>
</organism>
<feature type="non-terminal residue" evidence="8">
    <location>
        <position position="297"/>
    </location>
</feature>
<dbReference type="PANTHER" id="PTHR23349:SF108">
    <property type="entry name" value="BHLH DOMAIN-CONTAINING PROTEIN"/>
    <property type="match status" value="1"/>
</dbReference>
<evidence type="ECO:0000256" key="6">
    <source>
        <dbReference type="SAM" id="MobiDB-lite"/>
    </source>
</evidence>
<dbReference type="PANTHER" id="PTHR23349">
    <property type="entry name" value="BASIC HELIX-LOOP-HELIX TRANSCRIPTION FACTOR, TWIST"/>
    <property type="match status" value="1"/>
</dbReference>
<dbReference type="Proteomes" id="UP001148018">
    <property type="component" value="Unassembled WGS sequence"/>
</dbReference>
<dbReference type="InterPro" id="IPR050283">
    <property type="entry name" value="E-box_TF_Regulators"/>
</dbReference>
<keyword evidence="5" id="KW-0539">Nucleus</keyword>
<sequence length="297" mass="32526">MAEMISPGPGDEDEQVTNEELTELLVEAEGGLLTPSRLRPSSLNQPGHFTGVRRSQRIQDASGADTNHPASQPCLDTRLARVYGPSNGRCVFPTFIPEERAAIKVEPRQADPEVLNRQRSGSPQLLRCVKRTHLDRVDFEFPHKQTQFVASVARRNERERNRVRQVNDGFQTLRQHVPSGAANGKLSKVETLRSAVEYIRALQRLLKSSHSMSSAFENTEVPSSPSLSSGLSVGPESPHSTCSSSASEDGTVYGSLRSEEPELVDFSAWLHRNGLCPPVTLGPVGGRKARDGPGSLW</sequence>
<evidence type="ECO:0000259" key="7">
    <source>
        <dbReference type="PROSITE" id="PS50888"/>
    </source>
</evidence>
<keyword evidence="4" id="KW-0238">DNA-binding</keyword>
<protein>
    <recommendedName>
        <fullName evidence="7">BHLH domain-containing protein</fullName>
    </recommendedName>
</protein>
<dbReference type="Pfam" id="PF00010">
    <property type="entry name" value="HLH"/>
    <property type="match status" value="1"/>
</dbReference>
<dbReference type="OrthoDB" id="5976910at2759"/>
<keyword evidence="9" id="KW-1185">Reference proteome</keyword>
<dbReference type="SMART" id="SM00353">
    <property type="entry name" value="HLH"/>
    <property type="match status" value="1"/>
</dbReference>
<comment type="subunit">
    <text evidence="2">Efficient DNA binding requires dimerization with another bHLH protein.</text>
</comment>
<gene>
    <name evidence="8" type="ORF">NHX12_006259</name>
</gene>
<evidence type="ECO:0000313" key="8">
    <source>
        <dbReference type="EMBL" id="KAJ3593926.1"/>
    </source>
</evidence>
<feature type="region of interest" description="Disordered" evidence="6">
    <location>
        <begin position="1"/>
        <end position="20"/>
    </location>
</feature>
<feature type="domain" description="BHLH" evidence="7">
    <location>
        <begin position="150"/>
        <end position="202"/>
    </location>
</feature>
<feature type="compositionally biased region" description="Acidic residues" evidence="6">
    <location>
        <begin position="10"/>
        <end position="20"/>
    </location>
</feature>
<evidence type="ECO:0000256" key="1">
    <source>
        <dbReference type="ARBA" id="ARBA00004123"/>
    </source>
</evidence>
<accession>A0A9Q0DUG0</accession>
<comment type="subcellular location">
    <subcellularLocation>
        <location evidence="1">Nucleus</location>
    </subcellularLocation>
</comment>
<evidence type="ECO:0000313" key="9">
    <source>
        <dbReference type="Proteomes" id="UP001148018"/>
    </source>
</evidence>
<dbReference type="InterPro" id="IPR036638">
    <property type="entry name" value="HLH_DNA-bd_sf"/>
</dbReference>
<feature type="region of interest" description="Disordered" evidence="6">
    <location>
        <begin position="216"/>
        <end position="253"/>
    </location>
</feature>
<dbReference type="GO" id="GO:0021575">
    <property type="term" value="P:hindbrain morphogenesis"/>
    <property type="evidence" value="ECO:0007669"/>
    <property type="project" value="UniProtKB-ARBA"/>
</dbReference>
<dbReference type="GO" id="GO:0005634">
    <property type="term" value="C:nucleus"/>
    <property type="evidence" value="ECO:0007669"/>
    <property type="project" value="UniProtKB-SubCell"/>
</dbReference>
<dbReference type="GO" id="GO:0000977">
    <property type="term" value="F:RNA polymerase II transcription regulatory region sequence-specific DNA binding"/>
    <property type="evidence" value="ECO:0007669"/>
    <property type="project" value="TreeGrafter"/>
</dbReference>
<feature type="compositionally biased region" description="Low complexity" evidence="6">
    <location>
        <begin position="29"/>
        <end position="43"/>
    </location>
</feature>
<dbReference type="PROSITE" id="PS50888">
    <property type="entry name" value="BHLH"/>
    <property type="match status" value="1"/>
</dbReference>
<dbReference type="EMBL" id="JANIIK010000112">
    <property type="protein sequence ID" value="KAJ3593926.1"/>
    <property type="molecule type" value="Genomic_DNA"/>
</dbReference>
<proteinExistence type="predicted"/>
<evidence type="ECO:0000256" key="4">
    <source>
        <dbReference type="ARBA" id="ARBA00023125"/>
    </source>
</evidence>